<dbReference type="AlphaFoldDB" id="A0A378W2P7"/>
<protein>
    <submittedName>
        <fullName evidence="2">Putative MobA-like protein</fullName>
    </submittedName>
</protein>
<dbReference type="Pfam" id="PF12804">
    <property type="entry name" value="NTP_transf_3"/>
    <property type="match status" value="1"/>
</dbReference>
<dbReference type="InterPro" id="IPR029044">
    <property type="entry name" value="Nucleotide-diphossugar_trans"/>
</dbReference>
<gene>
    <name evidence="2" type="ORF">NCTC4524_03206</name>
</gene>
<dbReference type="PANTHER" id="PTHR43777">
    <property type="entry name" value="MOLYBDENUM COFACTOR CYTIDYLYLTRANSFERASE"/>
    <property type="match status" value="1"/>
</dbReference>
<dbReference type="STRING" id="1796.ABW05_08420"/>
<dbReference type="SUPFAM" id="SSF53448">
    <property type="entry name" value="Nucleotide-diphospho-sugar transferases"/>
    <property type="match status" value="1"/>
</dbReference>
<proteinExistence type="predicted"/>
<sequence>MVAGNTIAMSKADAVAGVVLAAGAGSRYGMPKVLAAEGQWLDRAVAALDGGGCDDVIVVLGAAVVDVPAPARSVVATGWADGMSASVRDGLNAAGDAEWIVLHTVDTPDVGADAVARVLFAARGSRSGLARAVYDGRPGHPVVVARRHLAALAASLHGDQGARSFLAGRDDVSAVECGDLATGVDIDER</sequence>
<dbReference type="Proteomes" id="UP000254945">
    <property type="component" value="Unassembled WGS sequence"/>
</dbReference>
<name>A0A378W2P7_9MYCO</name>
<evidence type="ECO:0000259" key="1">
    <source>
        <dbReference type="Pfam" id="PF12804"/>
    </source>
</evidence>
<evidence type="ECO:0000313" key="3">
    <source>
        <dbReference type="Proteomes" id="UP000254945"/>
    </source>
</evidence>
<dbReference type="EMBL" id="UGQQ01000002">
    <property type="protein sequence ID" value="SUA27236.1"/>
    <property type="molecule type" value="Genomic_DNA"/>
</dbReference>
<dbReference type="GO" id="GO:0016779">
    <property type="term" value="F:nucleotidyltransferase activity"/>
    <property type="evidence" value="ECO:0007669"/>
    <property type="project" value="UniProtKB-ARBA"/>
</dbReference>
<reference evidence="2 3" key="1">
    <citation type="submission" date="2018-06" db="EMBL/GenBank/DDBJ databases">
        <authorList>
            <consortium name="Pathogen Informatics"/>
            <person name="Doyle S."/>
        </authorList>
    </citation>
    <scope>NUCLEOTIDE SEQUENCE [LARGE SCALE GENOMIC DNA]</scope>
    <source>
        <strain evidence="2 3">NCTC4524</strain>
    </source>
</reference>
<dbReference type="InterPro" id="IPR025877">
    <property type="entry name" value="MobA-like_NTP_Trfase"/>
</dbReference>
<evidence type="ECO:0000313" key="2">
    <source>
        <dbReference type="EMBL" id="SUA27236.1"/>
    </source>
</evidence>
<feature type="domain" description="MobA-like NTP transferase" evidence="1">
    <location>
        <begin position="17"/>
        <end position="170"/>
    </location>
</feature>
<organism evidence="2 3">
    <name type="scientific">Mycolicibacterium senegalense</name>
    <dbReference type="NCBI Taxonomy" id="1796"/>
    <lineage>
        <taxon>Bacteria</taxon>
        <taxon>Bacillati</taxon>
        <taxon>Actinomycetota</taxon>
        <taxon>Actinomycetes</taxon>
        <taxon>Mycobacteriales</taxon>
        <taxon>Mycobacteriaceae</taxon>
        <taxon>Mycolicibacterium</taxon>
    </lineage>
</organism>
<accession>A0A378W2P7</accession>
<dbReference type="PANTHER" id="PTHR43777:SF1">
    <property type="entry name" value="MOLYBDENUM COFACTOR CYTIDYLYLTRANSFERASE"/>
    <property type="match status" value="1"/>
</dbReference>
<dbReference type="Gene3D" id="3.90.550.10">
    <property type="entry name" value="Spore Coat Polysaccharide Biosynthesis Protein SpsA, Chain A"/>
    <property type="match status" value="1"/>
</dbReference>